<name>A0ABN8L8Z3_9CNID</name>
<dbReference type="InterPro" id="IPR010987">
    <property type="entry name" value="Glutathione-S-Trfase_C-like"/>
</dbReference>
<proteinExistence type="inferred from homology"/>
<dbReference type="SUPFAM" id="SSF47616">
    <property type="entry name" value="GST C-terminal domain-like"/>
    <property type="match status" value="1"/>
</dbReference>
<dbReference type="InterPro" id="IPR040079">
    <property type="entry name" value="Glutathione_S-Trfase"/>
</dbReference>
<dbReference type="EC" id="1.8.5.1" evidence="5"/>
<dbReference type="SFLD" id="SFLDG00358">
    <property type="entry name" value="Main_(cytGST)"/>
    <property type="match status" value="1"/>
</dbReference>
<dbReference type="InterPro" id="IPR005442">
    <property type="entry name" value="GST_omega"/>
</dbReference>
<evidence type="ECO:0000313" key="9">
    <source>
        <dbReference type="Proteomes" id="UP001159427"/>
    </source>
</evidence>
<evidence type="ECO:0000256" key="3">
    <source>
        <dbReference type="ARBA" id="ARBA00023002"/>
    </source>
</evidence>
<sequence length="236" mass="27662">MAESKPKLHCAWFCPFAHRAWISMLTKGMDFEYIEQDPYNKSPDWLAINPRGLIPVIVHNGKSIYESHVCIEYIDESWPSEPRLLPKDPYQRAKARMWGDFVSKKLIPPYYKFLVKQSPEEQSEGREQFLANLLEFTKAMDPEGPFFLGKELGYVDIMFAPWSYRIYILKHYRNFEIPRTDEYRRYHVWAEAVKNHPCVKPVQQEESRVLADAKPYAEGNAKSELADAVRKGKTIP</sequence>
<keyword evidence="2 5" id="KW-0808">Transferase</keyword>
<dbReference type="EC" id="2.5.1.18" evidence="5"/>
<dbReference type="PANTHER" id="PTHR43968:SF6">
    <property type="entry name" value="GLUTATHIONE S-TRANSFERASE OMEGA"/>
    <property type="match status" value="1"/>
</dbReference>
<comment type="similarity">
    <text evidence="1 5">Belongs to the GST superfamily. Omega family.</text>
</comment>
<organism evidence="8 9">
    <name type="scientific">Porites evermanni</name>
    <dbReference type="NCBI Taxonomy" id="104178"/>
    <lineage>
        <taxon>Eukaryota</taxon>
        <taxon>Metazoa</taxon>
        <taxon>Cnidaria</taxon>
        <taxon>Anthozoa</taxon>
        <taxon>Hexacorallia</taxon>
        <taxon>Scleractinia</taxon>
        <taxon>Fungiina</taxon>
        <taxon>Poritidae</taxon>
        <taxon>Porites</taxon>
    </lineage>
</organism>
<dbReference type="EC" id="1.20.4.2" evidence="5"/>
<dbReference type="PROSITE" id="PS50405">
    <property type="entry name" value="GST_CTER"/>
    <property type="match status" value="1"/>
</dbReference>
<dbReference type="Pfam" id="PF13410">
    <property type="entry name" value="GST_C_2"/>
    <property type="match status" value="1"/>
</dbReference>
<dbReference type="InterPro" id="IPR045074">
    <property type="entry name" value="GST_C_Tau"/>
</dbReference>
<comment type="catalytic activity">
    <reaction evidence="4 5">
        <text>RX + glutathione = an S-substituted glutathione + a halide anion + H(+)</text>
        <dbReference type="Rhea" id="RHEA:16437"/>
        <dbReference type="ChEBI" id="CHEBI:15378"/>
        <dbReference type="ChEBI" id="CHEBI:16042"/>
        <dbReference type="ChEBI" id="CHEBI:17792"/>
        <dbReference type="ChEBI" id="CHEBI:57925"/>
        <dbReference type="ChEBI" id="CHEBI:90779"/>
        <dbReference type="EC" id="2.5.1.18"/>
    </reaction>
</comment>
<dbReference type="CDD" id="cd03185">
    <property type="entry name" value="GST_C_Tau"/>
    <property type="match status" value="1"/>
</dbReference>
<dbReference type="Pfam" id="PF13409">
    <property type="entry name" value="GST_N_2"/>
    <property type="match status" value="1"/>
</dbReference>
<accession>A0ABN8L8Z3</accession>
<evidence type="ECO:0000259" key="7">
    <source>
        <dbReference type="PROSITE" id="PS50405"/>
    </source>
</evidence>
<dbReference type="Gene3D" id="1.20.1050.10">
    <property type="match status" value="1"/>
</dbReference>
<dbReference type="EMBL" id="CALNXI010000001">
    <property type="protein sequence ID" value="CAH3013583.1"/>
    <property type="molecule type" value="Genomic_DNA"/>
</dbReference>
<feature type="domain" description="GST C-terminal" evidence="7">
    <location>
        <begin position="88"/>
        <end position="216"/>
    </location>
</feature>
<dbReference type="PROSITE" id="PS50404">
    <property type="entry name" value="GST_NTER"/>
    <property type="match status" value="1"/>
</dbReference>
<comment type="caution">
    <text evidence="8">The sequence shown here is derived from an EMBL/GenBank/DDBJ whole genome shotgun (WGS) entry which is preliminary data.</text>
</comment>
<feature type="domain" description="GST N-terminal" evidence="6">
    <location>
        <begin position="4"/>
        <end position="82"/>
    </location>
</feature>
<evidence type="ECO:0000313" key="8">
    <source>
        <dbReference type="EMBL" id="CAH3013583.1"/>
    </source>
</evidence>
<dbReference type="Gene3D" id="3.40.30.10">
    <property type="entry name" value="Glutaredoxin"/>
    <property type="match status" value="1"/>
</dbReference>
<evidence type="ECO:0000256" key="1">
    <source>
        <dbReference type="ARBA" id="ARBA00011067"/>
    </source>
</evidence>
<dbReference type="SFLD" id="SFLDS00019">
    <property type="entry name" value="Glutathione_Transferase_(cytos"/>
    <property type="match status" value="1"/>
</dbReference>
<dbReference type="InterPro" id="IPR036282">
    <property type="entry name" value="Glutathione-S-Trfase_C_sf"/>
</dbReference>
<dbReference type="SFLD" id="SFLDG01152">
    <property type="entry name" value="Main.3:_Omega-_and_Tau-like"/>
    <property type="match status" value="1"/>
</dbReference>
<reference evidence="8 9" key="1">
    <citation type="submission" date="2022-05" db="EMBL/GenBank/DDBJ databases">
        <authorList>
            <consortium name="Genoscope - CEA"/>
            <person name="William W."/>
        </authorList>
    </citation>
    <scope>NUCLEOTIDE SEQUENCE [LARGE SCALE GENOMIC DNA]</scope>
</reference>
<dbReference type="InterPro" id="IPR045073">
    <property type="entry name" value="Omega/Tau-like"/>
</dbReference>
<keyword evidence="3 5" id="KW-0560">Oxidoreductase</keyword>
<dbReference type="InterPro" id="IPR004045">
    <property type="entry name" value="Glutathione_S-Trfase_N"/>
</dbReference>
<dbReference type="SUPFAM" id="SSF52833">
    <property type="entry name" value="Thioredoxin-like"/>
    <property type="match status" value="1"/>
</dbReference>
<dbReference type="Proteomes" id="UP001159427">
    <property type="component" value="Unassembled WGS sequence"/>
</dbReference>
<dbReference type="PRINTS" id="PR01625">
    <property type="entry name" value="GSTRNSFRASEO"/>
</dbReference>
<comment type="function">
    <text evidence="5">Exhibits glutathione-dependent thiol transferase activity. Has high dehydroascorbate reductase activity and may contribute to the recycling of ascorbic acid. Participates in the biotransformation of inorganic arsenic and reduces monomethylarsonic acid (MMA).</text>
</comment>
<keyword evidence="9" id="KW-1185">Reference proteome</keyword>
<comment type="catalytic activity">
    <reaction evidence="5">
        <text>L-dehydroascorbate + 2 glutathione = glutathione disulfide + L-ascorbate</text>
        <dbReference type="Rhea" id="RHEA:24424"/>
        <dbReference type="ChEBI" id="CHEBI:38290"/>
        <dbReference type="ChEBI" id="CHEBI:57925"/>
        <dbReference type="ChEBI" id="CHEBI:58297"/>
        <dbReference type="ChEBI" id="CHEBI:58539"/>
        <dbReference type="EC" id="1.8.5.1"/>
    </reaction>
</comment>
<dbReference type="InterPro" id="IPR036249">
    <property type="entry name" value="Thioredoxin-like_sf"/>
</dbReference>
<dbReference type="InterPro" id="IPR050983">
    <property type="entry name" value="GST_Omega/HSP26"/>
</dbReference>
<comment type="catalytic activity">
    <reaction evidence="5">
        <text>methylarsonate + 2 glutathione + H(+) = methylarsonous acid + glutathione disulfide + H2O</text>
        <dbReference type="Rhea" id="RHEA:15969"/>
        <dbReference type="ChEBI" id="CHEBI:15377"/>
        <dbReference type="ChEBI" id="CHEBI:15378"/>
        <dbReference type="ChEBI" id="CHEBI:17826"/>
        <dbReference type="ChEBI" id="CHEBI:33409"/>
        <dbReference type="ChEBI" id="CHEBI:57925"/>
        <dbReference type="ChEBI" id="CHEBI:58297"/>
        <dbReference type="EC" id="1.20.4.2"/>
    </reaction>
</comment>
<evidence type="ECO:0000256" key="5">
    <source>
        <dbReference type="RuleBase" id="RU368071"/>
    </source>
</evidence>
<dbReference type="PANTHER" id="PTHR43968">
    <property type="match status" value="1"/>
</dbReference>
<protein>
    <recommendedName>
        <fullName evidence="5">Glutathione S-transferase omega</fullName>
        <shortName evidence="5">GSTO</shortName>
        <ecNumber evidence="5">1.20.4.2</ecNumber>
        <ecNumber evidence="5">1.8.5.1</ecNumber>
        <ecNumber evidence="5">2.5.1.18</ecNumber>
    </recommendedName>
    <alternativeName>
        <fullName evidence="5">Glutathione-dependent dehydroascorbate reductase</fullName>
    </alternativeName>
    <alternativeName>
        <fullName evidence="5">Monomethylarsonic acid reductase</fullName>
    </alternativeName>
</protein>
<evidence type="ECO:0000259" key="6">
    <source>
        <dbReference type="PROSITE" id="PS50404"/>
    </source>
</evidence>
<gene>
    <name evidence="8" type="ORF">PEVE_00000009</name>
</gene>
<evidence type="ECO:0000256" key="4">
    <source>
        <dbReference type="ARBA" id="ARBA00047960"/>
    </source>
</evidence>
<evidence type="ECO:0000256" key="2">
    <source>
        <dbReference type="ARBA" id="ARBA00022679"/>
    </source>
</evidence>